<evidence type="ECO:0000313" key="2">
    <source>
        <dbReference type="EMBL" id="CAB9505020.1"/>
    </source>
</evidence>
<dbReference type="AlphaFoldDB" id="A0A9N8DN02"/>
<accession>A0A9N8DN02</accession>
<protein>
    <submittedName>
        <fullName evidence="2">Repeat-containing protein</fullName>
    </submittedName>
</protein>
<name>A0A9N8DN02_9STRA</name>
<dbReference type="Gene3D" id="1.25.40.10">
    <property type="entry name" value="Tetratricopeptide repeat domain"/>
    <property type="match status" value="1"/>
</dbReference>
<feature type="region of interest" description="Disordered" evidence="1">
    <location>
        <begin position="102"/>
        <end position="129"/>
    </location>
</feature>
<proteinExistence type="predicted"/>
<dbReference type="OrthoDB" id="2335338at2759"/>
<dbReference type="EMBL" id="CAICTM010000215">
    <property type="protein sequence ID" value="CAB9505020.1"/>
    <property type="molecule type" value="Genomic_DNA"/>
</dbReference>
<keyword evidence="3" id="KW-1185">Reference proteome</keyword>
<evidence type="ECO:0000313" key="3">
    <source>
        <dbReference type="Proteomes" id="UP001153069"/>
    </source>
</evidence>
<evidence type="ECO:0000256" key="1">
    <source>
        <dbReference type="SAM" id="MobiDB-lite"/>
    </source>
</evidence>
<feature type="compositionally biased region" description="Polar residues" evidence="1">
    <location>
        <begin position="102"/>
        <end position="113"/>
    </location>
</feature>
<organism evidence="2 3">
    <name type="scientific">Seminavis robusta</name>
    <dbReference type="NCBI Taxonomy" id="568900"/>
    <lineage>
        <taxon>Eukaryota</taxon>
        <taxon>Sar</taxon>
        <taxon>Stramenopiles</taxon>
        <taxon>Ochrophyta</taxon>
        <taxon>Bacillariophyta</taxon>
        <taxon>Bacillariophyceae</taxon>
        <taxon>Bacillariophycidae</taxon>
        <taxon>Naviculales</taxon>
        <taxon>Naviculaceae</taxon>
        <taxon>Seminavis</taxon>
    </lineage>
</organism>
<dbReference type="Proteomes" id="UP001153069">
    <property type="component" value="Unassembled WGS sequence"/>
</dbReference>
<dbReference type="SUPFAM" id="SSF48452">
    <property type="entry name" value="TPR-like"/>
    <property type="match status" value="1"/>
</dbReference>
<sequence>MHKTCFIGFASTVVFINFILSTDAFSVTPPPLLQRLVATRGGGIHTDVSFSLHVFSNSNNHDDGGGDEDVFDVEQARKRLEGFWMTGGGGEESFSSELQQQTMERPTIRSPTYSPAPHKNPELDVVIPPAPPLTTIERERREAEIQLLGQLVEGDESVTDLWTLWFSERGSDAAQQLVRAEELTGEGPSGWQRAEEILRDLIEEHGVYWVEPVNHLATLYYMQGRVDAAETLCQIVLAVKPWHFGALSSIVMIYAAQANSEKARLWAASRLPAFAPNGANRRRIAWAEQAVLSAKESFVNAEKRVQDLFGEPDDYSVEQQTDMWDDDAWQ</sequence>
<comment type="caution">
    <text evidence="2">The sequence shown here is derived from an EMBL/GenBank/DDBJ whole genome shotgun (WGS) entry which is preliminary data.</text>
</comment>
<reference evidence="2" key="1">
    <citation type="submission" date="2020-06" db="EMBL/GenBank/DDBJ databases">
        <authorList>
            <consortium name="Plant Systems Biology data submission"/>
        </authorList>
    </citation>
    <scope>NUCLEOTIDE SEQUENCE</scope>
    <source>
        <strain evidence="2">D6</strain>
    </source>
</reference>
<dbReference type="InterPro" id="IPR011990">
    <property type="entry name" value="TPR-like_helical_dom_sf"/>
</dbReference>
<gene>
    <name evidence="2" type="ORF">SEMRO_216_G089460.1</name>
</gene>